<dbReference type="AlphaFoldDB" id="A0A1H7FP23"/>
<dbReference type="SUPFAM" id="SSF48452">
    <property type="entry name" value="TPR-like"/>
    <property type="match status" value="1"/>
</dbReference>
<dbReference type="Pfam" id="PF07980">
    <property type="entry name" value="SusD_RagB"/>
    <property type="match status" value="1"/>
</dbReference>
<protein>
    <submittedName>
        <fullName evidence="9">Starch-binding associating with outer membrane</fullName>
    </submittedName>
</protein>
<feature type="domain" description="SusD-like N-terminal" evidence="8">
    <location>
        <begin position="26"/>
        <end position="226"/>
    </location>
</feature>
<dbReference type="RefSeq" id="WP_090602383.1">
    <property type="nucleotide sequence ID" value="NZ_FNZR01000001.1"/>
</dbReference>
<evidence type="ECO:0000313" key="10">
    <source>
        <dbReference type="Proteomes" id="UP000198916"/>
    </source>
</evidence>
<feature type="chain" id="PRO_5011530923" evidence="6">
    <location>
        <begin position="25"/>
        <end position="501"/>
    </location>
</feature>
<proteinExistence type="inferred from homology"/>
<evidence type="ECO:0000256" key="6">
    <source>
        <dbReference type="SAM" id="SignalP"/>
    </source>
</evidence>
<evidence type="ECO:0000256" key="2">
    <source>
        <dbReference type="ARBA" id="ARBA00006275"/>
    </source>
</evidence>
<keyword evidence="5" id="KW-0998">Cell outer membrane</keyword>
<keyword evidence="4" id="KW-0472">Membrane</keyword>
<sequence>MHVFNWIIKKATFAFALLSLVACEDFLTQSDPSNFTSQNYYTKPEHAQSAVDAIYVDLRQIRGGSNSGAAWLMTEFASGLGNTTALGSAQNNLTFRNLEFDPNNPYGASYWNSHYRGIANANIAIQKIPDITMDEGLKNRLLGEARFLRAYYYYNLVRLFGEVPLILEPVDLGSDNFMPLRAPINDVYQLIVSDLQTAETAGLPYTSIAGRVSLGAVQSLLADVYLTMAGYPLNLGTAYYTLARDKAKEVVDANMHHLFQSYDSLRMEGSENQGEHIFMTQFDQNVANHNGLQLILIPFNAPISNIEGYGMLYPVIEFVESYEDGDRRAEEKQFFYTSYGAASDRSQIIEFGAPYIYKWFDDNANVSGNISGLNWPLIRFAEVLLTYAEAENEVSGPTALAYQALNQIRKRANLADLSGLSTEDFREAVWRERWHELCYENKTWFDMARLRKVYNLRTGRFDEFVGHQFVYGPTLSSRELLFPIPESEILNNKNLTQNEGY</sequence>
<evidence type="ECO:0000256" key="4">
    <source>
        <dbReference type="ARBA" id="ARBA00023136"/>
    </source>
</evidence>
<feature type="signal peptide" evidence="6">
    <location>
        <begin position="1"/>
        <end position="24"/>
    </location>
</feature>
<dbReference type="InterPro" id="IPR012944">
    <property type="entry name" value="SusD_RagB_dom"/>
</dbReference>
<keyword evidence="10" id="KW-1185">Reference proteome</keyword>
<evidence type="ECO:0000256" key="1">
    <source>
        <dbReference type="ARBA" id="ARBA00004442"/>
    </source>
</evidence>
<organism evidence="9 10">
    <name type="scientific">Parapedobacter koreensis</name>
    <dbReference type="NCBI Taxonomy" id="332977"/>
    <lineage>
        <taxon>Bacteria</taxon>
        <taxon>Pseudomonadati</taxon>
        <taxon>Bacteroidota</taxon>
        <taxon>Sphingobacteriia</taxon>
        <taxon>Sphingobacteriales</taxon>
        <taxon>Sphingobacteriaceae</taxon>
        <taxon>Parapedobacter</taxon>
    </lineage>
</organism>
<dbReference type="Proteomes" id="UP000198916">
    <property type="component" value="Unassembled WGS sequence"/>
</dbReference>
<dbReference type="STRING" id="332977.SAMN05421740_101422"/>
<dbReference type="GO" id="GO:0009279">
    <property type="term" value="C:cell outer membrane"/>
    <property type="evidence" value="ECO:0007669"/>
    <property type="project" value="UniProtKB-SubCell"/>
</dbReference>
<dbReference type="OrthoDB" id="5694214at2"/>
<dbReference type="InterPro" id="IPR033985">
    <property type="entry name" value="SusD-like_N"/>
</dbReference>
<comment type="similarity">
    <text evidence="2">Belongs to the SusD family.</text>
</comment>
<keyword evidence="3 6" id="KW-0732">Signal</keyword>
<gene>
    <name evidence="9" type="ORF">SAMN05421740_101422</name>
</gene>
<evidence type="ECO:0000256" key="3">
    <source>
        <dbReference type="ARBA" id="ARBA00022729"/>
    </source>
</evidence>
<dbReference type="InterPro" id="IPR011990">
    <property type="entry name" value="TPR-like_helical_dom_sf"/>
</dbReference>
<name>A0A1H7FP23_9SPHI</name>
<evidence type="ECO:0000256" key="5">
    <source>
        <dbReference type="ARBA" id="ARBA00023237"/>
    </source>
</evidence>
<accession>A0A1H7FP23</accession>
<evidence type="ECO:0000259" key="8">
    <source>
        <dbReference type="Pfam" id="PF14322"/>
    </source>
</evidence>
<dbReference type="EMBL" id="FNZR01000001">
    <property type="protein sequence ID" value="SEK27843.1"/>
    <property type="molecule type" value="Genomic_DNA"/>
</dbReference>
<dbReference type="Gene3D" id="1.25.40.390">
    <property type="match status" value="1"/>
</dbReference>
<reference evidence="10" key="1">
    <citation type="submission" date="2016-10" db="EMBL/GenBank/DDBJ databases">
        <authorList>
            <person name="Varghese N."/>
            <person name="Submissions S."/>
        </authorList>
    </citation>
    <scope>NUCLEOTIDE SEQUENCE [LARGE SCALE GENOMIC DNA]</scope>
    <source>
        <strain evidence="10">Jip14</strain>
    </source>
</reference>
<dbReference type="CDD" id="cd08977">
    <property type="entry name" value="SusD"/>
    <property type="match status" value="1"/>
</dbReference>
<dbReference type="Pfam" id="PF14322">
    <property type="entry name" value="SusD-like_3"/>
    <property type="match status" value="1"/>
</dbReference>
<feature type="domain" description="RagB/SusD" evidence="7">
    <location>
        <begin position="336"/>
        <end position="501"/>
    </location>
</feature>
<evidence type="ECO:0000259" key="7">
    <source>
        <dbReference type="Pfam" id="PF07980"/>
    </source>
</evidence>
<evidence type="ECO:0000313" key="9">
    <source>
        <dbReference type="EMBL" id="SEK27843.1"/>
    </source>
</evidence>
<comment type="subcellular location">
    <subcellularLocation>
        <location evidence="1">Cell outer membrane</location>
    </subcellularLocation>
</comment>